<name>A0ABP8G713_9BACT</name>
<accession>A0ABP8G713</accession>
<gene>
    <name evidence="1" type="ORF">GCM10023143_31120</name>
</gene>
<comment type="caution">
    <text evidence="1">The sequence shown here is derived from an EMBL/GenBank/DDBJ whole genome shotgun (WGS) entry which is preliminary data.</text>
</comment>
<dbReference type="Proteomes" id="UP001501207">
    <property type="component" value="Unassembled WGS sequence"/>
</dbReference>
<dbReference type="RefSeq" id="WP_344981042.1">
    <property type="nucleotide sequence ID" value="NZ_BAABFN010000021.1"/>
</dbReference>
<reference evidence="2" key="1">
    <citation type="journal article" date="2019" name="Int. J. Syst. Evol. Microbiol.">
        <title>The Global Catalogue of Microorganisms (GCM) 10K type strain sequencing project: providing services to taxonomists for standard genome sequencing and annotation.</title>
        <authorList>
            <consortium name="The Broad Institute Genomics Platform"/>
            <consortium name="The Broad Institute Genome Sequencing Center for Infectious Disease"/>
            <person name="Wu L."/>
            <person name="Ma J."/>
        </authorList>
    </citation>
    <scope>NUCLEOTIDE SEQUENCE [LARGE SCALE GENOMIC DNA]</scope>
    <source>
        <strain evidence="2">JCM 17664</strain>
    </source>
</reference>
<organism evidence="1 2">
    <name type="scientific">Compostibacter hankyongensis</name>
    <dbReference type="NCBI Taxonomy" id="1007089"/>
    <lineage>
        <taxon>Bacteria</taxon>
        <taxon>Pseudomonadati</taxon>
        <taxon>Bacteroidota</taxon>
        <taxon>Chitinophagia</taxon>
        <taxon>Chitinophagales</taxon>
        <taxon>Chitinophagaceae</taxon>
        <taxon>Compostibacter</taxon>
    </lineage>
</organism>
<dbReference type="Gene3D" id="2.60.120.10">
    <property type="entry name" value="Jelly Rolls"/>
    <property type="match status" value="1"/>
</dbReference>
<sequence>MVGEFSREQLMYRQFPALEAITRKIIEQDYGKTRENFAVFITSSPEERYIHLLKTKPELVQRVPQHQLASYLGITPESLSRIRKRIATKRYAP</sequence>
<evidence type="ECO:0000313" key="2">
    <source>
        <dbReference type="Proteomes" id="UP001501207"/>
    </source>
</evidence>
<evidence type="ECO:0000313" key="1">
    <source>
        <dbReference type="EMBL" id="GAA4318388.1"/>
    </source>
</evidence>
<protein>
    <recommendedName>
        <fullName evidence="3">Crp/Fnr family transcriptional regulator</fullName>
    </recommendedName>
</protein>
<dbReference type="EMBL" id="BAABFN010000021">
    <property type="protein sequence ID" value="GAA4318388.1"/>
    <property type="molecule type" value="Genomic_DNA"/>
</dbReference>
<proteinExistence type="predicted"/>
<evidence type="ECO:0008006" key="3">
    <source>
        <dbReference type="Google" id="ProtNLM"/>
    </source>
</evidence>
<dbReference type="InterPro" id="IPR014710">
    <property type="entry name" value="RmlC-like_jellyroll"/>
</dbReference>
<keyword evidence="2" id="KW-1185">Reference proteome</keyword>